<proteinExistence type="predicted"/>
<keyword evidence="5" id="KW-0539">Nucleus</keyword>
<dbReference type="OrthoDB" id="2123952at2759"/>
<dbReference type="InterPro" id="IPR036864">
    <property type="entry name" value="Zn2-C6_fun-type_DNA-bd_sf"/>
</dbReference>
<feature type="domain" description="Zn(2)-C6 fungal-type" evidence="7">
    <location>
        <begin position="24"/>
        <end position="56"/>
    </location>
</feature>
<dbReference type="CDD" id="cd00067">
    <property type="entry name" value="GAL4"/>
    <property type="match status" value="1"/>
</dbReference>
<gene>
    <name evidence="8" type="ORF">D9611_004054</name>
</gene>
<dbReference type="GO" id="GO:0008270">
    <property type="term" value="F:zinc ion binding"/>
    <property type="evidence" value="ECO:0007669"/>
    <property type="project" value="InterPro"/>
</dbReference>
<keyword evidence="9" id="KW-1185">Reference proteome</keyword>
<feature type="region of interest" description="Disordered" evidence="6">
    <location>
        <begin position="111"/>
        <end position="189"/>
    </location>
</feature>
<dbReference type="GO" id="GO:0003677">
    <property type="term" value="F:DNA binding"/>
    <property type="evidence" value="ECO:0007669"/>
    <property type="project" value="InterPro"/>
</dbReference>
<evidence type="ECO:0000256" key="5">
    <source>
        <dbReference type="ARBA" id="ARBA00023242"/>
    </source>
</evidence>
<evidence type="ECO:0000313" key="9">
    <source>
        <dbReference type="Proteomes" id="UP000541558"/>
    </source>
</evidence>
<dbReference type="GO" id="GO:0005634">
    <property type="term" value="C:nucleus"/>
    <property type="evidence" value="ECO:0007669"/>
    <property type="project" value="UniProtKB-SubCell"/>
</dbReference>
<dbReference type="Proteomes" id="UP000541558">
    <property type="component" value="Unassembled WGS sequence"/>
</dbReference>
<dbReference type="InterPro" id="IPR001138">
    <property type="entry name" value="Zn2Cys6_DnaBD"/>
</dbReference>
<evidence type="ECO:0000256" key="4">
    <source>
        <dbReference type="ARBA" id="ARBA00023163"/>
    </source>
</evidence>
<dbReference type="PANTHER" id="PTHR47338:SF29">
    <property type="entry name" value="ZN(2)-C6 FUNGAL-TYPE DOMAIN-CONTAINING PROTEIN"/>
    <property type="match status" value="1"/>
</dbReference>
<evidence type="ECO:0000256" key="1">
    <source>
        <dbReference type="ARBA" id="ARBA00004123"/>
    </source>
</evidence>
<comment type="subcellular location">
    <subcellularLocation>
        <location evidence="1">Nucleus</location>
    </subcellularLocation>
</comment>
<evidence type="ECO:0000256" key="2">
    <source>
        <dbReference type="ARBA" id="ARBA00022723"/>
    </source>
</evidence>
<dbReference type="InterPro" id="IPR007219">
    <property type="entry name" value="XnlR_reg_dom"/>
</dbReference>
<dbReference type="Pfam" id="PF00172">
    <property type="entry name" value="Zn_clus"/>
    <property type="match status" value="1"/>
</dbReference>
<evidence type="ECO:0000259" key="7">
    <source>
        <dbReference type="PROSITE" id="PS50048"/>
    </source>
</evidence>
<dbReference type="SUPFAM" id="SSF57701">
    <property type="entry name" value="Zn2/Cys6 DNA-binding domain"/>
    <property type="match status" value="1"/>
</dbReference>
<dbReference type="SMART" id="SM00066">
    <property type="entry name" value="GAL4"/>
    <property type="match status" value="1"/>
</dbReference>
<organism evidence="8 9">
    <name type="scientific">Ephemerocybe angulata</name>
    <dbReference type="NCBI Taxonomy" id="980116"/>
    <lineage>
        <taxon>Eukaryota</taxon>
        <taxon>Fungi</taxon>
        <taxon>Dikarya</taxon>
        <taxon>Basidiomycota</taxon>
        <taxon>Agaricomycotina</taxon>
        <taxon>Agaricomycetes</taxon>
        <taxon>Agaricomycetidae</taxon>
        <taxon>Agaricales</taxon>
        <taxon>Agaricineae</taxon>
        <taxon>Psathyrellaceae</taxon>
        <taxon>Ephemerocybe</taxon>
    </lineage>
</organism>
<feature type="compositionally biased region" description="Low complexity" evidence="6">
    <location>
        <begin position="111"/>
        <end position="125"/>
    </location>
</feature>
<reference evidence="8 9" key="1">
    <citation type="journal article" date="2020" name="ISME J.">
        <title>Uncovering the hidden diversity of litter-decomposition mechanisms in mushroom-forming fungi.</title>
        <authorList>
            <person name="Floudas D."/>
            <person name="Bentzer J."/>
            <person name="Ahren D."/>
            <person name="Johansson T."/>
            <person name="Persson P."/>
            <person name="Tunlid A."/>
        </authorList>
    </citation>
    <scope>NUCLEOTIDE SEQUENCE [LARGE SCALE GENOMIC DNA]</scope>
    <source>
        <strain evidence="8 9">CBS 175.51</strain>
    </source>
</reference>
<dbReference type="EMBL" id="JAACJK010000164">
    <property type="protein sequence ID" value="KAF5324430.1"/>
    <property type="molecule type" value="Genomic_DNA"/>
</dbReference>
<dbReference type="Gene3D" id="4.10.240.10">
    <property type="entry name" value="Zn(2)-C6 fungal-type DNA-binding domain"/>
    <property type="match status" value="1"/>
</dbReference>
<dbReference type="Pfam" id="PF04082">
    <property type="entry name" value="Fungal_trans"/>
    <property type="match status" value="1"/>
</dbReference>
<evidence type="ECO:0000256" key="6">
    <source>
        <dbReference type="SAM" id="MobiDB-lite"/>
    </source>
</evidence>
<dbReference type="PANTHER" id="PTHR47338">
    <property type="entry name" value="ZN(II)2CYS6 TRANSCRIPTION FACTOR (EUROFUNG)-RELATED"/>
    <property type="match status" value="1"/>
</dbReference>
<dbReference type="InterPro" id="IPR050815">
    <property type="entry name" value="TF_fung"/>
</dbReference>
<evidence type="ECO:0000256" key="3">
    <source>
        <dbReference type="ARBA" id="ARBA00023015"/>
    </source>
</evidence>
<dbReference type="GO" id="GO:0000981">
    <property type="term" value="F:DNA-binding transcription factor activity, RNA polymerase II-specific"/>
    <property type="evidence" value="ECO:0007669"/>
    <property type="project" value="InterPro"/>
</dbReference>
<dbReference type="PROSITE" id="PS50048">
    <property type="entry name" value="ZN2_CY6_FUNGAL_2"/>
    <property type="match status" value="1"/>
</dbReference>
<protein>
    <recommendedName>
        <fullName evidence="7">Zn(2)-C6 fungal-type domain-containing protein</fullName>
    </recommendedName>
</protein>
<keyword evidence="2" id="KW-0479">Metal-binding</keyword>
<keyword evidence="4" id="KW-0804">Transcription</keyword>
<evidence type="ECO:0000313" key="8">
    <source>
        <dbReference type="EMBL" id="KAF5324430.1"/>
    </source>
</evidence>
<dbReference type="GO" id="GO:0006351">
    <property type="term" value="P:DNA-templated transcription"/>
    <property type="evidence" value="ECO:0007669"/>
    <property type="project" value="InterPro"/>
</dbReference>
<accession>A0A8H5F5D4</accession>
<dbReference type="PROSITE" id="PS00463">
    <property type="entry name" value="ZN2_CY6_FUNGAL_1"/>
    <property type="match status" value="1"/>
</dbReference>
<name>A0A8H5F5D4_9AGAR</name>
<dbReference type="AlphaFoldDB" id="A0A8H5F5D4"/>
<comment type="caution">
    <text evidence="8">The sequence shown here is derived from an EMBL/GenBank/DDBJ whole genome shotgun (WGS) entry which is preliminary data.</text>
</comment>
<sequence length="793" mass="84785">MKDRAPSSSKRAEGPAAALRRGLACLSCRKRKLKCDSVRPVCSNCTARKRDSECEYDDTKKKSRVQTLKEKKELLQSQVQKLLQALELQQPALNLTSGGALFGFGSMPSISGASSSTSSGSPHSSVIDLGRSQFSSSAPTPPLPLPSGGAWPRSTATGAGSGIIGPFDHVQPPVYGPGGPQGAQLFPYPSHANPAAPSFSLQTGPQSPPNEVLRKLIESFLCHQRQCCFSDPQGRFSSNPGGVNTVYPSLQPNIGSQGAWTPPDAHPALLSAVYLLGCHFLLISDSSTTDSLQPFGLVYPISLPPPPATHYAQLKDTLLQKARKEIISAAGKPSPPVDVVQACCLFAQYYYFNGERIQGYRHAFAAARLAMRTGLHQTSLPNKVNFVGSSSAMAGTSAAGASTSAFEDLGAYLDTYFPQTSAPVDQSVLGAADLMMPVVEMNAMSAYTPMVDYQTQALQQDVDMEKANAIAVFWQIFIVDRMWSAAHGLVAAMPDENSVEGRVLTPFLVKGEDGGCRWAAYDEYIGGQSPASFLDFMTVASGPLLPMPTWSMFKAMAVALFDRASRIHPSLGPIDKIDLTNLQAVDKMLQRLFSILPKFEGTVPAWGKFSSAPFDDVMDAFAAHTILHASAVQFYGNPGVGQVGLGGDGGVYGPYAEARAVKGMVDLIDHLQETDYALLDASVVVCWNKVGRILLRRVKDQKASGGIIGSGNSQVVYVGDLRVQDVVGRLKDALQNAGAHLPFAAELGRTMSAEFDRQFGYEYAASAPHAMPAPMPAAMPAPLVSFDPFAYPW</sequence>
<keyword evidence="3" id="KW-0805">Transcription regulation</keyword>
<dbReference type="CDD" id="cd12148">
    <property type="entry name" value="fungal_TF_MHR"/>
    <property type="match status" value="1"/>
</dbReference>